<evidence type="ECO:0000313" key="3">
    <source>
        <dbReference type="Proteomes" id="UP000074294"/>
    </source>
</evidence>
<dbReference type="STRING" id="1776334.APZ16_06935"/>
<accession>A0A147JU57</accession>
<dbReference type="Gene3D" id="1.10.10.10">
    <property type="entry name" value="Winged helix-like DNA-binding domain superfamily/Winged helix DNA-binding domain"/>
    <property type="match status" value="1"/>
</dbReference>
<dbReference type="InterPro" id="IPR036388">
    <property type="entry name" value="WH-like_DNA-bd_sf"/>
</dbReference>
<feature type="domain" description="HTH arsR-type" evidence="1">
    <location>
        <begin position="24"/>
        <end position="67"/>
    </location>
</feature>
<dbReference type="GO" id="GO:0003700">
    <property type="term" value="F:DNA-binding transcription factor activity"/>
    <property type="evidence" value="ECO:0007669"/>
    <property type="project" value="InterPro"/>
</dbReference>
<dbReference type="InterPro" id="IPR001845">
    <property type="entry name" value="HTH_ArsR_DNA-bd_dom"/>
</dbReference>
<comment type="caution">
    <text evidence="2">The sequence shown here is derived from an EMBL/GenBank/DDBJ whole genome shotgun (WGS) entry which is preliminary data.</text>
</comment>
<evidence type="ECO:0000259" key="1">
    <source>
        <dbReference type="Pfam" id="PF01022"/>
    </source>
</evidence>
<name>A0A147JU57_HADYE</name>
<dbReference type="AlphaFoldDB" id="A0A147JU57"/>
<dbReference type="Proteomes" id="UP000074294">
    <property type="component" value="Unassembled WGS sequence"/>
</dbReference>
<reference evidence="2 3" key="1">
    <citation type="journal article" date="2016" name="Nat. Microbiol.">
        <title>Genomic inference of the metabolism of cosmopolitan subsurface Archaea, Hadesarchaea.</title>
        <authorList>
            <person name="Baker B.J."/>
            <person name="Saw J.H."/>
            <person name="Lind A.E."/>
            <person name="Lazar C.S."/>
            <person name="Hinrichs K.-U."/>
            <person name="Teske A.P."/>
            <person name="Ettema T.J."/>
        </authorList>
    </citation>
    <scope>NUCLEOTIDE SEQUENCE [LARGE SCALE GENOMIC DNA]</scope>
</reference>
<proteinExistence type="predicted"/>
<protein>
    <recommendedName>
        <fullName evidence="1">HTH arsR-type domain-containing protein</fullName>
    </recommendedName>
</protein>
<dbReference type="EMBL" id="LQMQ01000050">
    <property type="protein sequence ID" value="KUO40003.1"/>
    <property type="molecule type" value="Genomic_DNA"/>
</dbReference>
<dbReference type="InterPro" id="IPR036390">
    <property type="entry name" value="WH_DNA-bd_sf"/>
</dbReference>
<gene>
    <name evidence="2" type="ORF">APZ16_06935</name>
</gene>
<dbReference type="Pfam" id="PF01022">
    <property type="entry name" value="HTH_5"/>
    <property type="match status" value="1"/>
</dbReference>
<organism evidence="2 3">
    <name type="scientific">Hadarchaeum yellowstonense</name>
    <dbReference type="NCBI Taxonomy" id="1776334"/>
    <lineage>
        <taxon>Archaea</taxon>
        <taxon>Methanobacteriati</taxon>
        <taxon>Candidatus Hadarchaeota</taxon>
        <taxon>Candidatus Hadarchaeia</taxon>
        <taxon>Candidatus Hadarchaeales</taxon>
        <taxon>Candidatus Hadarchaeaceae</taxon>
        <taxon>Candidatus Hadarchaeum</taxon>
    </lineage>
</organism>
<evidence type="ECO:0000313" key="2">
    <source>
        <dbReference type="EMBL" id="KUO40003.1"/>
    </source>
</evidence>
<dbReference type="SUPFAM" id="SSF46785">
    <property type="entry name" value="Winged helix' DNA-binding domain"/>
    <property type="match status" value="1"/>
</dbReference>
<sequence length="107" mass="12318">MEARGELSRIYEAADILGIKATGRKILGLLARTEKKLSVAEIVAGTKRSQRAVKAHLKTLLELKLIQREVSVTERGRLAYRYFRLHSDDFFRAVRREILRRLNNLKG</sequence>